<proteinExistence type="predicted"/>
<dbReference type="Proteomes" id="UP000317894">
    <property type="component" value="Unassembled WGS sequence"/>
</dbReference>
<evidence type="ECO:0000313" key="5">
    <source>
        <dbReference type="Proteomes" id="UP000317894"/>
    </source>
</evidence>
<dbReference type="PANTHER" id="PTHR42776:SF27">
    <property type="entry name" value="DIPEPTIDYL PEPTIDASE FAMILY MEMBER 6"/>
    <property type="match status" value="1"/>
</dbReference>
<keyword evidence="5" id="KW-1185">Reference proteome</keyword>
<keyword evidence="2" id="KW-0732">Signal</keyword>
<sequence>MRGFSMYVRALSAIAGLLLLAAAPVDLATKFGVRESIESISLSPDGKGIAFVAPNGSAGTALFTVGLEGGEPKLVLATTDAAQSLSNCGWVSDARLVCQVVGTVKYQDYLLDVSRIVGVDRDGRNQKLLSEKTNETQTRLAVFGGNIVDWLPGETDKLLVGRDFIPEARGNTRLEQKLDGYGVVRLDARTGAVTRSENPKRDAEEYISDGQGRIRIMGLRPAAGASGQMGATINYFYRTKTSDEWRPFGALKTGMTANQEGLNPYAVDSTLDAAYAMRKVGGRLTLVRVALDGTLVETPVFAHPQVDIDGVVTLGRARRVIGVTYVTDRRETVYFDPALKALALSLSKALPGKPLVRFAGASRDEQRLLIWAGSDVDPGRYYVFDRATKNLAEIMLARPELEGRALATQTAITYPAADGTLIPAYLMLPPGSTGKNLPAIVLPHGGPSARDEWGFDWLSQYYAARGYAVLQPQFRGSDGYGDAWFRNQGFRKWAVAIGDVNDAGRWLIKQGIADPAKLGIVGWSYGGYAALQSGVVAPDLFKAVVAIAPVADLALLAEQYRGYTSFALARDFIGVGPHLRDGSPARQAALLKSPVLLFHGDVDSNVKPVQSKVMREALAKAGVKHELITYPGLDHYLDDSVVRADLLRRSDAWLRSAMKLPAD</sequence>
<evidence type="ECO:0000259" key="3">
    <source>
        <dbReference type="Pfam" id="PF00326"/>
    </source>
</evidence>
<comment type="caution">
    <text evidence="4">The sequence shown here is derived from an EMBL/GenBank/DDBJ whole genome shotgun (WGS) entry which is preliminary data.</text>
</comment>
<accession>A0A552UJC2</accession>
<dbReference type="SUPFAM" id="SSF82171">
    <property type="entry name" value="DPP6 N-terminal domain-like"/>
    <property type="match status" value="1"/>
</dbReference>
<dbReference type="GO" id="GO:0004252">
    <property type="term" value="F:serine-type endopeptidase activity"/>
    <property type="evidence" value="ECO:0007669"/>
    <property type="project" value="TreeGrafter"/>
</dbReference>
<dbReference type="PANTHER" id="PTHR42776">
    <property type="entry name" value="SERINE PEPTIDASE S9 FAMILY MEMBER"/>
    <property type="match status" value="1"/>
</dbReference>
<dbReference type="SUPFAM" id="SSF53474">
    <property type="entry name" value="alpha/beta-Hydrolases"/>
    <property type="match status" value="1"/>
</dbReference>
<dbReference type="InterPro" id="IPR001375">
    <property type="entry name" value="Peptidase_S9_cat"/>
</dbReference>
<dbReference type="EMBL" id="VJWA01000001">
    <property type="protein sequence ID" value="TRW18328.1"/>
    <property type="molecule type" value="Genomic_DNA"/>
</dbReference>
<dbReference type="InterPro" id="IPR029058">
    <property type="entry name" value="AB_hydrolase_fold"/>
</dbReference>
<feature type="signal peptide" evidence="2">
    <location>
        <begin position="1"/>
        <end position="28"/>
    </location>
</feature>
<feature type="chain" id="PRO_5021779922" evidence="2">
    <location>
        <begin position="29"/>
        <end position="663"/>
    </location>
</feature>
<keyword evidence="1" id="KW-0378">Hydrolase</keyword>
<protein>
    <submittedName>
        <fullName evidence="4">S9 family peptidase</fullName>
    </submittedName>
</protein>
<evidence type="ECO:0000313" key="4">
    <source>
        <dbReference type="EMBL" id="TRW18328.1"/>
    </source>
</evidence>
<dbReference type="Pfam" id="PF00326">
    <property type="entry name" value="Peptidase_S9"/>
    <property type="match status" value="1"/>
</dbReference>
<evidence type="ECO:0000256" key="2">
    <source>
        <dbReference type="SAM" id="SignalP"/>
    </source>
</evidence>
<name>A0A552UJC2_9SPHN</name>
<dbReference type="Gene3D" id="3.40.50.1820">
    <property type="entry name" value="alpha/beta hydrolase"/>
    <property type="match status" value="1"/>
</dbReference>
<dbReference type="GO" id="GO:0006508">
    <property type="term" value="P:proteolysis"/>
    <property type="evidence" value="ECO:0007669"/>
    <property type="project" value="InterPro"/>
</dbReference>
<organism evidence="4 5">
    <name type="scientific">Glacieibacterium frigidum</name>
    <dbReference type="NCBI Taxonomy" id="2593303"/>
    <lineage>
        <taxon>Bacteria</taxon>
        <taxon>Pseudomonadati</taxon>
        <taxon>Pseudomonadota</taxon>
        <taxon>Alphaproteobacteria</taxon>
        <taxon>Sphingomonadales</taxon>
        <taxon>Sphingosinicellaceae</taxon>
        <taxon>Glacieibacterium</taxon>
    </lineage>
</organism>
<feature type="domain" description="Peptidase S9 prolyl oligopeptidase catalytic" evidence="3">
    <location>
        <begin position="453"/>
        <end position="659"/>
    </location>
</feature>
<gene>
    <name evidence="4" type="ORF">FMM06_01225</name>
</gene>
<reference evidence="4 5" key="1">
    <citation type="submission" date="2019-07" db="EMBL/GenBank/DDBJ databases">
        <title>Novel species isolated from glacier.</title>
        <authorList>
            <person name="Liu Q."/>
            <person name="Xin Y.-H."/>
        </authorList>
    </citation>
    <scope>NUCLEOTIDE SEQUENCE [LARGE SCALE GENOMIC DNA]</scope>
    <source>
        <strain evidence="4 5">LB1R16</strain>
    </source>
</reference>
<dbReference type="AlphaFoldDB" id="A0A552UJC2"/>
<evidence type="ECO:0000256" key="1">
    <source>
        <dbReference type="ARBA" id="ARBA00022801"/>
    </source>
</evidence>
<dbReference type="OrthoDB" id="128799at2"/>